<keyword evidence="3" id="KW-0145">Chemotaxis</keyword>
<keyword evidence="7 9" id="KW-0807">Transducer</keyword>
<evidence type="ECO:0000256" key="7">
    <source>
        <dbReference type="ARBA" id="ARBA00023224"/>
    </source>
</evidence>
<dbReference type="PANTHER" id="PTHR32089">
    <property type="entry name" value="METHYL-ACCEPTING CHEMOTAXIS PROTEIN MCPB"/>
    <property type="match status" value="1"/>
</dbReference>
<dbReference type="InterPro" id="IPR033479">
    <property type="entry name" value="dCache_1"/>
</dbReference>
<dbReference type="HOGENOM" id="CLU_000445_107_19_0"/>
<evidence type="ECO:0000256" key="4">
    <source>
        <dbReference type="ARBA" id="ARBA00022692"/>
    </source>
</evidence>
<evidence type="ECO:0000313" key="15">
    <source>
        <dbReference type="Proteomes" id="UP000006362"/>
    </source>
</evidence>
<feature type="coiled-coil region" evidence="10">
    <location>
        <begin position="631"/>
        <end position="754"/>
    </location>
</feature>
<evidence type="ECO:0000256" key="8">
    <source>
        <dbReference type="ARBA" id="ARBA00029447"/>
    </source>
</evidence>
<feature type="transmembrane region" description="Helical" evidence="11">
    <location>
        <begin position="12"/>
        <end position="31"/>
    </location>
</feature>
<evidence type="ECO:0000313" key="14">
    <source>
        <dbReference type="EMBL" id="ADU96138.1"/>
    </source>
</evidence>
<keyword evidence="5 11" id="KW-1133">Transmembrane helix</keyword>
<dbReference type="CDD" id="cd06225">
    <property type="entry name" value="HAMP"/>
    <property type="match status" value="1"/>
</dbReference>
<evidence type="ECO:0000256" key="10">
    <source>
        <dbReference type="SAM" id="Coils"/>
    </source>
</evidence>
<evidence type="ECO:0000256" key="1">
    <source>
        <dbReference type="ARBA" id="ARBA00004651"/>
    </source>
</evidence>
<dbReference type="Pfam" id="PF00015">
    <property type="entry name" value="MCPsignal"/>
    <property type="match status" value="1"/>
</dbReference>
<dbReference type="PROSITE" id="PS50885">
    <property type="entry name" value="HAMP"/>
    <property type="match status" value="1"/>
</dbReference>
<keyword evidence="15" id="KW-1185">Reference proteome</keyword>
<evidence type="ECO:0000256" key="11">
    <source>
        <dbReference type="SAM" id="Phobius"/>
    </source>
</evidence>
<dbReference type="KEGG" id="tam:Theam_0165"/>
<comment type="similarity">
    <text evidence="8">Belongs to the methyl-accepting chemotaxis (MCP) protein family.</text>
</comment>
<evidence type="ECO:0000256" key="6">
    <source>
        <dbReference type="ARBA" id="ARBA00023136"/>
    </source>
</evidence>
<feature type="domain" description="HAMP" evidence="13">
    <location>
        <begin position="428"/>
        <end position="482"/>
    </location>
</feature>
<dbReference type="PANTHER" id="PTHR32089:SF112">
    <property type="entry name" value="LYSOZYME-LIKE PROTEIN-RELATED"/>
    <property type="match status" value="1"/>
</dbReference>
<dbReference type="InterPro" id="IPR003660">
    <property type="entry name" value="HAMP_dom"/>
</dbReference>
<dbReference type="Proteomes" id="UP000006362">
    <property type="component" value="Chromosome"/>
</dbReference>
<keyword evidence="10" id="KW-0175">Coiled coil</keyword>
<reference evidence="14" key="1">
    <citation type="submission" date="2011-01" db="EMBL/GenBank/DDBJ databases">
        <title>Complete sequence of chromosome of Thermovibrio ammonificans HB-1.</title>
        <authorList>
            <consortium name="US DOE Joint Genome Institute"/>
            <person name="Lucas S."/>
            <person name="Copeland A."/>
            <person name="Lapidus A."/>
            <person name="Cheng J.-F."/>
            <person name="Goodwin L."/>
            <person name="Pitluck S."/>
            <person name="Davenport K."/>
            <person name="Detter J.C."/>
            <person name="Han C."/>
            <person name="Tapia R."/>
            <person name="Land M."/>
            <person name="Hauser L."/>
            <person name="Kyrpides N."/>
            <person name="Ivanova N."/>
            <person name="Ovchinnikova G."/>
            <person name="Vetriani C."/>
            <person name="Woyke T."/>
        </authorList>
    </citation>
    <scope>NUCLEOTIDE SEQUENCE [LARGE SCALE GENOMIC DNA]</scope>
    <source>
        <strain evidence="14">HB-1</strain>
    </source>
</reference>
<accession>E8T3K7</accession>
<proteinExistence type="inferred from homology"/>
<feature type="coiled-coil region" evidence="10">
    <location>
        <begin position="495"/>
        <end position="550"/>
    </location>
</feature>
<evidence type="ECO:0000256" key="3">
    <source>
        <dbReference type="ARBA" id="ARBA00022500"/>
    </source>
</evidence>
<dbReference type="GO" id="GO:0006935">
    <property type="term" value="P:chemotaxis"/>
    <property type="evidence" value="ECO:0007669"/>
    <property type="project" value="UniProtKB-KW"/>
</dbReference>
<dbReference type="InterPro" id="IPR004089">
    <property type="entry name" value="MCPsignal_dom"/>
</dbReference>
<evidence type="ECO:0000259" key="13">
    <source>
        <dbReference type="PROSITE" id="PS50885"/>
    </source>
</evidence>
<dbReference type="AlphaFoldDB" id="E8T3K7"/>
<dbReference type="EMBL" id="CP002444">
    <property type="protein sequence ID" value="ADU96138.1"/>
    <property type="molecule type" value="Genomic_DNA"/>
</dbReference>
<dbReference type="GO" id="GO:0007165">
    <property type="term" value="P:signal transduction"/>
    <property type="evidence" value="ECO:0007669"/>
    <property type="project" value="UniProtKB-KW"/>
</dbReference>
<keyword evidence="6 11" id="KW-0472">Membrane</keyword>
<keyword evidence="2" id="KW-1003">Cell membrane</keyword>
<feature type="domain" description="Methyl-accepting transducer" evidence="12">
    <location>
        <begin position="494"/>
        <end position="745"/>
    </location>
</feature>
<dbReference type="SMART" id="SM00283">
    <property type="entry name" value="MA"/>
    <property type="match status" value="1"/>
</dbReference>
<dbReference type="Gene3D" id="1.10.287.950">
    <property type="entry name" value="Methyl-accepting chemotaxis protein"/>
    <property type="match status" value="1"/>
</dbReference>
<comment type="subcellular location">
    <subcellularLocation>
        <location evidence="1">Cell membrane</location>
        <topology evidence="1">Multi-pass membrane protein</topology>
    </subcellularLocation>
</comment>
<dbReference type="SUPFAM" id="SSF58104">
    <property type="entry name" value="Methyl-accepting chemotaxis protein (MCP) signaling domain"/>
    <property type="match status" value="1"/>
</dbReference>
<dbReference type="GO" id="GO:0005886">
    <property type="term" value="C:plasma membrane"/>
    <property type="evidence" value="ECO:0007669"/>
    <property type="project" value="UniProtKB-SubCell"/>
</dbReference>
<evidence type="ECO:0000256" key="5">
    <source>
        <dbReference type="ARBA" id="ARBA00022989"/>
    </source>
</evidence>
<dbReference type="Gene3D" id="3.30.450.20">
    <property type="entry name" value="PAS domain"/>
    <property type="match status" value="1"/>
</dbReference>
<dbReference type="STRING" id="648996.Theam_0165"/>
<dbReference type="SMART" id="SM00304">
    <property type="entry name" value="HAMP"/>
    <property type="match status" value="1"/>
</dbReference>
<dbReference type="OrthoDB" id="9807021at2"/>
<evidence type="ECO:0000256" key="2">
    <source>
        <dbReference type="ARBA" id="ARBA00022475"/>
    </source>
</evidence>
<dbReference type="RefSeq" id="WP_013536924.1">
    <property type="nucleotide sequence ID" value="NC_014926.1"/>
</dbReference>
<dbReference type="eggNOG" id="COG0840">
    <property type="taxonomic scope" value="Bacteria"/>
</dbReference>
<gene>
    <name evidence="14" type="ordered locus">Theam_0165</name>
</gene>
<evidence type="ECO:0000259" key="12">
    <source>
        <dbReference type="PROSITE" id="PS50111"/>
    </source>
</evidence>
<name>E8T3K7_THEA1</name>
<dbReference type="Pfam" id="PF00672">
    <property type="entry name" value="HAMP"/>
    <property type="match status" value="1"/>
</dbReference>
<evidence type="ECO:0000256" key="9">
    <source>
        <dbReference type="PROSITE-ProRule" id="PRU00284"/>
    </source>
</evidence>
<organism evidence="14 15">
    <name type="scientific">Thermovibrio ammonificans (strain DSM 15698 / JCM 12110 / HB-1)</name>
    <dbReference type="NCBI Taxonomy" id="648996"/>
    <lineage>
        <taxon>Bacteria</taxon>
        <taxon>Pseudomonadati</taxon>
        <taxon>Aquificota</taxon>
        <taxon>Aquificia</taxon>
        <taxon>Desulfurobacteriales</taxon>
        <taxon>Desulfurobacteriaceae</taxon>
        <taxon>Thermovibrio</taxon>
    </lineage>
</organism>
<feature type="transmembrane region" description="Helical" evidence="11">
    <location>
        <begin position="408"/>
        <end position="426"/>
    </location>
</feature>
<keyword evidence="4 11" id="KW-0812">Transmembrane</keyword>
<dbReference type="PROSITE" id="PS50111">
    <property type="entry name" value="CHEMOTAXIS_TRANSDUC_2"/>
    <property type="match status" value="1"/>
</dbReference>
<sequence length="764" mass="85807">MLGRFGIERKLLLFGLLGILTLALVLGFLSYRTTKENLIKEAFNRLTVIRESKKQHVEDYFDYMKDLLTSTSEDLSIKEFFEPFDESFYRLPSEVGVNLGEAKRALIEEYRRNYLPRVNYSIPGAPQPKPVNYYLPRSEAGIVAQYLFIVKNPYPVGEKNRLLVPQGCNATYCVLHEKIHKWIDRFARSFDLYDVFLIDTNGTIFYTDFKEKDFATNLLHGPYRDTGLARVFREALKAPEGTVLFADFKPYEPSYNQPAAFIAAPVYKGGRLLGVVAFQLPVDKIDAIVNFNYRFKQVGLGNTGEVYLVGEDHYLKNNVRFLKKLEEENPLVKSAGTTIEVLKVDNPAVERALAGESGVTFTKNFFGKKVLAAYSPVNVFGNRWAIVAEIEESEILADLLSLKKNRNLLVALVLMLFMVALFILFVKHTVVKPINQLSETARDLAEGEGDLTRELPIKSSDEVGTAARYFNAFIAKVRSIVESAKRSLARTVATATKMRELAQQVKARVQQEQQAVGEATSLAHQIANPLENFKETMKETVEQIQLANAKIASTLSSFKELKEVLDRTEEVSLSSISQLNDLAKQAEQITSVVQIIKDVTQRTNLLALNAAVEAARAGEAGRGFAVVAEEIRKLSEQIQKNTEQITETINQILNRIKETTSQISESSRENLETLRRASSTVVSQIEEATTIMDSSSSKLKEASNTAQELVEQVESLISEIEQISTASSQNAQVIQQILEKIQQIYKEVDNLNRILSQFKTGSDE</sequence>
<dbReference type="Pfam" id="PF02743">
    <property type="entry name" value="dCache_1"/>
    <property type="match status" value="1"/>
</dbReference>
<protein>
    <submittedName>
        <fullName evidence="14">Methyl-accepting chemotaxis sensory transducer with Cache sensor</fullName>
    </submittedName>
</protein>